<gene>
    <name evidence="2" type="ORF">MVEN_00344900</name>
</gene>
<proteinExistence type="predicted"/>
<protein>
    <submittedName>
        <fullName evidence="2">Uncharacterized protein</fullName>
    </submittedName>
</protein>
<dbReference type="Proteomes" id="UP000620124">
    <property type="component" value="Unassembled WGS sequence"/>
</dbReference>
<evidence type="ECO:0000256" key="1">
    <source>
        <dbReference type="SAM" id="MobiDB-lite"/>
    </source>
</evidence>
<accession>A0A8H7D7Z9</accession>
<feature type="compositionally biased region" description="Polar residues" evidence="1">
    <location>
        <begin position="159"/>
        <end position="171"/>
    </location>
</feature>
<keyword evidence="3" id="KW-1185">Reference proteome</keyword>
<reference evidence="2" key="1">
    <citation type="submission" date="2020-05" db="EMBL/GenBank/DDBJ databases">
        <title>Mycena genomes resolve the evolution of fungal bioluminescence.</title>
        <authorList>
            <person name="Tsai I.J."/>
        </authorList>
    </citation>
    <scope>NUCLEOTIDE SEQUENCE</scope>
    <source>
        <strain evidence="2">CCC161011</strain>
    </source>
</reference>
<feature type="region of interest" description="Disordered" evidence="1">
    <location>
        <begin position="116"/>
        <end position="172"/>
    </location>
</feature>
<dbReference type="EMBL" id="JACAZI010000003">
    <property type="protein sequence ID" value="KAF7364750.1"/>
    <property type="molecule type" value="Genomic_DNA"/>
</dbReference>
<dbReference type="AlphaFoldDB" id="A0A8H7D7Z9"/>
<evidence type="ECO:0000313" key="2">
    <source>
        <dbReference type="EMBL" id="KAF7364750.1"/>
    </source>
</evidence>
<feature type="compositionally biased region" description="Pro residues" evidence="1">
    <location>
        <begin position="143"/>
        <end position="152"/>
    </location>
</feature>
<sequence>MRAGQTLRAPAHHTPNQELEESTRLAEYVSRLFFLSFSSPFASFPKSDILHLLSVVHALCHVIVLVCWFPSFLSFSSAFPDAIHKPRDANAKADIDTRPRQLIICQAPHPRPMVLTPSSTSHALANAPTPPLRTPPSRDTLPSPLPSPPLPPSGESETRSFLQCDTQSATDPSARVRADLLISSACPVNEDEDGGMAVTDTAAAAATSEEARAAAAACRNVVCVKVGHNLNNLGDAFSSRGAMKLLRSIKVTKMRDWAATTKASNTIVPAEE</sequence>
<organism evidence="2 3">
    <name type="scientific">Mycena venus</name>
    <dbReference type="NCBI Taxonomy" id="2733690"/>
    <lineage>
        <taxon>Eukaryota</taxon>
        <taxon>Fungi</taxon>
        <taxon>Dikarya</taxon>
        <taxon>Basidiomycota</taxon>
        <taxon>Agaricomycotina</taxon>
        <taxon>Agaricomycetes</taxon>
        <taxon>Agaricomycetidae</taxon>
        <taxon>Agaricales</taxon>
        <taxon>Marasmiineae</taxon>
        <taxon>Mycenaceae</taxon>
        <taxon>Mycena</taxon>
    </lineage>
</organism>
<name>A0A8H7D7Z9_9AGAR</name>
<evidence type="ECO:0000313" key="3">
    <source>
        <dbReference type="Proteomes" id="UP000620124"/>
    </source>
</evidence>
<comment type="caution">
    <text evidence="2">The sequence shown here is derived from an EMBL/GenBank/DDBJ whole genome shotgun (WGS) entry which is preliminary data.</text>
</comment>